<evidence type="ECO:0000256" key="2">
    <source>
        <dbReference type="ARBA" id="ARBA00023015"/>
    </source>
</evidence>
<dbReference type="InterPro" id="IPR007627">
    <property type="entry name" value="RNA_pol_sigma70_r2"/>
</dbReference>
<comment type="similarity">
    <text evidence="1">Belongs to the sigma-70 factor family. ECF subfamily.</text>
</comment>
<evidence type="ECO:0000256" key="4">
    <source>
        <dbReference type="ARBA" id="ARBA00023163"/>
    </source>
</evidence>
<dbReference type="Gene3D" id="1.10.10.10">
    <property type="entry name" value="Winged helix-like DNA-binding domain superfamily/Winged helix DNA-binding domain"/>
    <property type="match status" value="1"/>
</dbReference>
<dbReference type="PANTHER" id="PTHR43133:SF63">
    <property type="entry name" value="RNA POLYMERASE SIGMA FACTOR FECI-RELATED"/>
    <property type="match status" value="1"/>
</dbReference>
<evidence type="ECO:0000256" key="3">
    <source>
        <dbReference type="ARBA" id="ARBA00023082"/>
    </source>
</evidence>
<name>A0A422QRB0_9BURK</name>
<feature type="domain" description="RNA polymerase sigma-70 region 2" evidence="5">
    <location>
        <begin position="7"/>
        <end position="73"/>
    </location>
</feature>
<dbReference type="EMBL" id="JSAB01000009">
    <property type="protein sequence ID" value="RNF32557.1"/>
    <property type="molecule type" value="Genomic_DNA"/>
</dbReference>
<reference evidence="7" key="1">
    <citation type="submission" date="2014-10" db="EMBL/GenBank/DDBJ databases">
        <title>Massilia sp. genome.</title>
        <authorList>
            <person name="Xu B."/>
            <person name="Dai L."/>
            <person name="Huang Z."/>
        </authorList>
    </citation>
    <scope>NUCLEOTIDE SEQUENCE [LARGE SCALE GENOMIC DNA]</scope>
    <source>
        <strain evidence="7">CFS-1</strain>
    </source>
</reference>
<dbReference type="CDD" id="cd06171">
    <property type="entry name" value="Sigma70_r4"/>
    <property type="match status" value="1"/>
</dbReference>
<protein>
    <submittedName>
        <fullName evidence="7">RNA polymerase sigma factor FecI</fullName>
    </submittedName>
</protein>
<dbReference type="Gene3D" id="1.10.1740.10">
    <property type="match status" value="1"/>
</dbReference>
<feature type="domain" description="RNA polymerase sigma factor 70 region 4 type 2" evidence="6">
    <location>
        <begin position="104"/>
        <end position="154"/>
    </location>
</feature>
<dbReference type="NCBIfam" id="TIGR02937">
    <property type="entry name" value="sigma70-ECF"/>
    <property type="match status" value="1"/>
</dbReference>
<organism evidence="7 8">
    <name type="scientific">Massilia aurea</name>
    <dbReference type="NCBI Taxonomy" id="373040"/>
    <lineage>
        <taxon>Bacteria</taxon>
        <taxon>Pseudomonadati</taxon>
        <taxon>Pseudomonadota</taxon>
        <taxon>Betaproteobacteria</taxon>
        <taxon>Burkholderiales</taxon>
        <taxon>Oxalobacteraceae</taxon>
        <taxon>Telluria group</taxon>
        <taxon>Massilia</taxon>
    </lineage>
</organism>
<dbReference type="Pfam" id="PF08281">
    <property type="entry name" value="Sigma70_r4_2"/>
    <property type="match status" value="1"/>
</dbReference>
<sequence length="161" mass="18405">MSTIQLLYKDNHGWLCRWLRQRLDSADDAVDLAHDTFLRLLRRPDEVPGIVEPRAFLATIARGLLNDHWRRRTLEQAWLETLAALPEDVAFSPEQLVSMQQELQQLDAMLGQLAPKAREVFVLSQLEGLTYVQIAARTGLSDRTVKRYMAQGFELCLNAMG</sequence>
<dbReference type="RefSeq" id="WP_123067730.1">
    <property type="nucleotide sequence ID" value="NZ_JSAB01000009.1"/>
</dbReference>
<dbReference type="SUPFAM" id="SSF88946">
    <property type="entry name" value="Sigma2 domain of RNA polymerase sigma factors"/>
    <property type="match status" value="1"/>
</dbReference>
<dbReference type="GO" id="GO:0006352">
    <property type="term" value="P:DNA-templated transcription initiation"/>
    <property type="evidence" value="ECO:0007669"/>
    <property type="project" value="InterPro"/>
</dbReference>
<dbReference type="PANTHER" id="PTHR43133">
    <property type="entry name" value="RNA POLYMERASE ECF-TYPE SIGMA FACTO"/>
    <property type="match status" value="1"/>
</dbReference>
<dbReference type="InterPro" id="IPR014284">
    <property type="entry name" value="RNA_pol_sigma-70_dom"/>
</dbReference>
<dbReference type="AlphaFoldDB" id="A0A422QRB0"/>
<accession>A0A422QRB0</accession>
<evidence type="ECO:0000313" key="8">
    <source>
        <dbReference type="Proteomes" id="UP000283254"/>
    </source>
</evidence>
<dbReference type="InterPro" id="IPR039425">
    <property type="entry name" value="RNA_pol_sigma-70-like"/>
</dbReference>
<dbReference type="Pfam" id="PF04542">
    <property type="entry name" value="Sigma70_r2"/>
    <property type="match status" value="1"/>
</dbReference>
<dbReference type="SUPFAM" id="SSF88659">
    <property type="entry name" value="Sigma3 and sigma4 domains of RNA polymerase sigma factors"/>
    <property type="match status" value="1"/>
</dbReference>
<dbReference type="InterPro" id="IPR013249">
    <property type="entry name" value="RNA_pol_sigma70_r4_t2"/>
</dbReference>
<dbReference type="InterPro" id="IPR036388">
    <property type="entry name" value="WH-like_DNA-bd_sf"/>
</dbReference>
<gene>
    <name evidence="7" type="ORF">NM04_01195</name>
</gene>
<keyword evidence="3" id="KW-0731">Sigma factor</keyword>
<proteinExistence type="inferred from homology"/>
<dbReference type="OrthoDB" id="9180690at2"/>
<evidence type="ECO:0000259" key="6">
    <source>
        <dbReference type="Pfam" id="PF08281"/>
    </source>
</evidence>
<evidence type="ECO:0000256" key="1">
    <source>
        <dbReference type="ARBA" id="ARBA00010641"/>
    </source>
</evidence>
<dbReference type="Proteomes" id="UP000283254">
    <property type="component" value="Unassembled WGS sequence"/>
</dbReference>
<dbReference type="GO" id="GO:0003677">
    <property type="term" value="F:DNA binding"/>
    <property type="evidence" value="ECO:0007669"/>
    <property type="project" value="InterPro"/>
</dbReference>
<dbReference type="GO" id="GO:0016987">
    <property type="term" value="F:sigma factor activity"/>
    <property type="evidence" value="ECO:0007669"/>
    <property type="project" value="UniProtKB-KW"/>
</dbReference>
<evidence type="ECO:0000313" key="7">
    <source>
        <dbReference type="EMBL" id="RNF32557.1"/>
    </source>
</evidence>
<keyword evidence="8" id="KW-1185">Reference proteome</keyword>
<keyword evidence="2" id="KW-0805">Transcription regulation</keyword>
<dbReference type="InterPro" id="IPR013325">
    <property type="entry name" value="RNA_pol_sigma_r2"/>
</dbReference>
<dbReference type="InterPro" id="IPR013324">
    <property type="entry name" value="RNA_pol_sigma_r3/r4-like"/>
</dbReference>
<keyword evidence="4" id="KW-0804">Transcription</keyword>
<evidence type="ECO:0000259" key="5">
    <source>
        <dbReference type="Pfam" id="PF04542"/>
    </source>
</evidence>
<comment type="caution">
    <text evidence="7">The sequence shown here is derived from an EMBL/GenBank/DDBJ whole genome shotgun (WGS) entry which is preliminary data.</text>
</comment>